<evidence type="ECO:0000313" key="2">
    <source>
        <dbReference type="Proteomes" id="UP000662314"/>
    </source>
</evidence>
<dbReference type="EMBL" id="JAECZA010000012">
    <property type="protein sequence ID" value="MBH8572436.1"/>
    <property type="molecule type" value="Genomic_DNA"/>
</dbReference>
<reference evidence="1 2" key="1">
    <citation type="journal article" date="2021" name="Int. J. Syst. Evol. Microbiol.">
        <title>Amazonocrinis nigriterrae gen. nov., sp. nov., Atlanticothrix silvestris gen. nov., sp. nov. and Dendronalium phyllosphericum gen. nov., sp. nov., nostocacean cyanobacteria from Brazilian environments.</title>
        <authorList>
            <person name="Alvarenga D.O."/>
            <person name="Andreote A.P.D."/>
            <person name="Branco L.H.Z."/>
            <person name="Delbaje E."/>
            <person name="Cruz R.B."/>
            <person name="Varani A.M."/>
            <person name="Fiore M.F."/>
        </authorList>
    </citation>
    <scope>NUCLEOTIDE SEQUENCE [LARGE SCALE GENOMIC DNA]</scope>
    <source>
        <strain evidence="1 2">CENA369</strain>
    </source>
</reference>
<comment type="caution">
    <text evidence="1">The sequence shown here is derived from an EMBL/GenBank/DDBJ whole genome shotgun (WGS) entry which is preliminary data.</text>
</comment>
<sequence length="57" mass="6504">MLFIACWQVCSEGSPDEKIFITMHEKGIFPTPYTLHPTPHTLHPTPYTLCNTYHLSG</sequence>
<dbReference type="AlphaFoldDB" id="A0A8J7I3T7"/>
<dbReference type="Proteomes" id="UP000662314">
    <property type="component" value="Unassembled WGS sequence"/>
</dbReference>
<dbReference type="RefSeq" id="WP_214431259.1">
    <property type="nucleotide sequence ID" value="NZ_JAECZA010000012.1"/>
</dbReference>
<name>A0A8J7I3T7_9NOST</name>
<keyword evidence="2" id="KW-1185">Reference proteome</keyword>
<accession>A0A8J7I3T7</accession>
<protein>
    <submittedName>
        <fullName evidence="1">Uncharacterized protein</fullName>
    </submittedName>
</protein>
<organism evidence="1 2">
    <name type="scientific">Dendronalium phyllosphericum CENA369</name>
    <dbReference type="NCBI Taxonomy" id="1725256"/>
    <lineage>
        <taxon>Bacteria</taxon>
        <taxon>Bacillati</taxon>
        <taxon>Cyanobacteriota</taxon>
        <taxon>Cyanophyceae</taxon>
        <taxon>Nostocales</taxon>
        <taxon>Nostocaceae</taxon>
        <taxon>Dendronalium</taxon>
        <taxon>Dendronalium phyllosphericum</taxon>
    </lineage>
</organism>
<evidence type="ECO:0000313" key="1">
    <source>
        <dbReference type="EMBL" id="MBH8572436.1"/>
    </source>
</evidence>
<gene>
    <name evidence="1" type="ORF">I8752_05180</name>
</gene>
<proteinExistence type="predicted"/>